<dbReference type="PIRSF" id="PIRSF002741">
    <property type="entry name" value="MppA"/>
    <property type="match status" value="1"/>
</dbReference>
<evidence type="ECO:0000256" key="6">
    <source>
        <dbReference type="SAM" id="SignalP"/>
    </source>
</evidence>
<evidence type="ECO:0000256" key="1">
    <source>
        <dbReference type="ARBA" id="ARBA00004196"/>
    </source>
</evidence>
<keyword evidence="4 6" id="KW-0732">Signal</keyword>
<dbReference type="GO" id="GO:0030288">
    <property type="term" value="C:outer membrane-bounded periplasmic space"/>
    <property type="evidence" value="ECO:0007669"/>
    <property type="project" value="UniProtKB-ARBA"/>
</dbReference>
<comment type="similarity">
    <text evidence="2">Belongs to the bacterial solute-binding protein 5 family.</text>
</comment>
<dbReference type="OrthoDB" id="403896at2"/>
<dbReference type="InterPro" id="IPR039424">
    <property type="entry name" value="SBP_5"/>
</dbReference>
<evidence type="ECO:0000259" key="7">
    <source>
        <dbReference type="Pfam" id="PF00496"/>
    </source>
</evidence>
<evidence type="ECO:0000256" key="5">
    <source>
        <dbReference type="ARBA" id="ARBA00022856"/>
    </source>
</evidence>
<dbReference type="FunFam" id="3.10.105.10:FF:000001">
    <property type="entry name" value="Oligopeptide ABC transporter, oligopeptide-binding protein"/>
    <property type="match status" value="1"/>
</dbReference>
<dbReference type="PANTHER" id="PTHR30290:SF10">
    <property type="entry name" value="PERIPLASMIC OLIGOPEPTIDE-BINDING PROTEIN-RELATED"/>
    <property type="match status" value="1"/>
</dbReference>
<reference evidence="9" key="1">
    <citation type="submission" date="2016-08" db="EMBL/GenBank/DDBJ databases">
        <authorList>
            <person name="Varghese N."/>
            <person name="Submissions Spin"/>
        </authorList>
    </citation>
    <scope>NUCLEOTIDE SEQUENCE [LARGE SCALE GENOMIC DNA]</scope>
    <source>
        <strain evidence="9">R-53094</strain>
    </source>
</reference>
<dbReference type="GO" id="GO:0015833">
    <property type="term" value="P:peptide transport"/>
    <property type="evidence" value="ECO:0007669"/>
    <property type="project" value="UniProtKB-KW"/>
</dbReference>
<keyword evidence="5" id="KW-0571">Peptide transport</keyword>
<feature type="signal peptide" evidence="6">
    <location>
        <begin position="1"/>
        <end position="29"/>
    </location>
</feature>
<dbReference type="PANTHER" id="PTHR30290">
    <property type="entry name" value="PERIPLASMIC BINDING COMPONENT OF ABC TRANSPORTER"/>
    <property type="match status" value="1"/>
</dbReference>
<feature type="domain" description="Solute-binding protein family 5" evidence="7">
    <location>
        <begin position="77"/>
        <end position="461"/>
    </location>
</feature>
<accession>A0A1C3YQR5</accession>
<evidence type="ECO:0000256" key="3">
    <source>
        <dbReference type="ARBA" id="ARBA00022448"/>
    </source>
</evidence>
<keyword evidence="5" id="KW-0653">Protein transport</keyword>
<feature type="chain" id="PRO_5008687721" evidence="6">
    <location>
        <begin position="30"/>
        <end position="543"/>
    </location>
</feature>
<dbReference type="InterPro" id="IPR030678">
    <property type="entry name" value="Peptide/Ni-bd"/>
</dbReference>
<evidence type="ECO:0000313" key="8">
    <source>
        <dbReference type="EMBL" id="SCB72444.1"/>
    </source>
</evidence>
<dbReference type="Gene3D" id="3.10.105.10">
    <property type="entry name" value="Dipeptide-binding Protein, Domain 3"/>
    <property type="match status" value="1"/>
</dbReference>
<dbReference type="Gene3D" id="3.40.190.10">
    <property type="entry name" value="Periplasmic binding protein-like II"/>
    <property type="match status" value="1"/>
</dbReference>
<evidence type="ECO:0000256" key="2">
    <source>
        <dbReference type="ARBA" id="ARBA00005695"/>
    </source>
</evidence>
<dbReference type="GO" id="GO:1904680">
    <property type="term" value="F:peptide transmembrane transporter activity"/>
    <property type="evidence" value="ECO:0007669"/>
    <property type="project" value="TreeGrafter"/>
</dbReference>
<sequence length="543" mass="59845">MRNIGKITALAASVTMIGSVALPTVTASAATTGKTINWSEVAALPTMDPAKSTDTVSADAIGATGLPLVQFGKGNKLENEAAKSYDKSSDGLTYTFHLRSGLKWENGDDLTAKDFVYGWQRSIDPKTASEYAYLLDSVKNAKAIQDGDKQPTDLGIEAVDDHTLKVTLESPSSYFLQEITMPVFFPQNEKFVNEQGSKYGTSAKTYLSAGPYKLKGWSGSNNKYSFVKNDKYFDAKKVKTKKIAVQTIKDQNTGYNLYQGKKLDFTPLSPDQVKASKNKKGYEEIKTGATQALQMNQEKVPEFKNAKIRQAVSYAINRKTLSDKIVTGSAIPATTYTPKGLVKNPNNNKDFATDAEVKGAIKFDKKKAATLFKQGLKEEGKSKLSVQLLTDDDDTSKRVSQFLQEQLEQNLKGMDVSIKTVPKKQRLKLSTDGDFQMLNFGWLADYPDASSFLDLYKADASYNYGKWKNADYDAALESAEVKNANNKKPQYDDFKKAEQILEKEAGVAPLYYRSTASMLNPSVKGVIANPTGAPFNFKYAVKH</sequence>
<dbReference type="STRING" id="1505725.GA0061074_10169"/>
<dbReference type="RefSeq" id="WP_092461116.1">
    <property type="nucleotide sequence ID" value="NZ_BJEE01000002.1"/>
</dbReference>
<evidence type="ECO:0000313" key="9">
    <source>
        <dbReference type="Proteomes" id="UP000199268"/>
    </source>
</evidence>
<dbReference type="AlphaFoldDB" id="A0A1C3YQR5"/>
<dbReference type="FunFam" id="3.90.76.10:FF:000001">
    <property type="entry name" value="Oligopeptide ABC transporter substrate-binding protein"/>
    <property type="match status" value="1"/>
</dbReference>
<gene>
    <name evidence="8" type="ORF">GA0061074_10169</name>
</gene>
<keyword evidence="9" id="KW-1185">Reference proteome</keyword>
<name>A0A1C3YQR5_9LACO</name>
<keyword evidence="3" id="KW-0813">Transport</keyword>
<dbReference type="SUPFAM" id="SSF53850">
    <property type="entry name" value="Periplasmic binding protein-like II"/>
    <property type="match status" value="1"/>
</dbReference>
<dbReference type="InterPro" id="IPR000914">
    <property type="entry name" value="SBP_5_dom"/>
</dbReference>
<protein>
    <submittedName>
        <fullName evidence="8">Oligopeptide transport system substrate-binding protein</fullName>
    </submittedName>
</protein>
<dbReference type="Pfam" id="PF00496">
    <property type="entry name" value="SBP_bac_5"/>
    <property type="match status" value="1"/>
</dbReference>
<evidence type="ECO:0000256" key="4">
    <source>
        <dbReference type="ARBA" id="ARBA00022729"/>
    </source>
</evidence>
<dbReference type="EMBL" id="FMAO01000001">
    <property type="protein sequence ID" value="SCB72444.1"/>
    <property type="molecule type" value="Genomic_DNA"/>
</dbReference>
<dbReference type="Proteomes" id="UP000199268">
    <property type="component" value="Unassembled WGS sequence"/>
</dbReference>
<organism evidence="8 9">
    <name type="scientific">Weissella bombi</name>
    <dbReference type="NCBI Taxonomy" id="1505725"/>
    <lineage>
        <taxon>Bacteria</taxon>
        <taxon>Bacillati</taxon>
        <taxon>Bacillota</taxon>
        <taxon>Bacilli</taxon>
        <taxon>Lactobacillales</taxon>
        <taxon>Lactobacillaceae</taxon>
        <taxon>Weissella</taxon>
    </lineage>
</organism>
<dbReference type="Gene3D" id="3.90.76.10">
    <property type="entry name" value="Dipeptide-binding Protein, Domain 1"/>
    <property type="match status" value="1"/>
</dbReference>
<proteinExistence type="inferred from homology"/>
<dbReference type="GO" id="GO:0043190">
    <property type="term" value="C:ATP-binding cassette (ABC) transporter complex"/>
    <property type="evidence" value="ECO:0007669"/>
    <property type="project" value="InterPro"/>
</dbReference>
<dbReference type="CDD" id="cd08504">
    <property type="entry name" value="PBP2_OppA"/>
    <property type="match status" value="1"/>
</dbReference>
<comment type="subcellular location">
    <subcellularLocation>
        <location evidence="1">Cell envelope</location>
    </subcellularLocation>
</comment>